<name>A0ABR1T9C0_9PEZI</name>
<sequence length="72" mass="7886">MSGSTVHDKHGELIQEGDHVYTKVRGGQHEGDVDKVVAGSSDAKNQGDKNHPKELMYPSIRPLGFQRAMTPD</sequence>
<accession>A0ABR1T9C0</accession>
<feature type="region of interest" description="Disordered" evidence="1">
    <location>
        <begin position="1"/>
        <end position="72"/>
    </location>
</feature>
<keyword evidence="4" id="KW-1185">Reference proteome</keyword>
<feature type="domain" description="Hypervirulence associated protein TUDOR" evidence="2">
    <location>
        <begin position="17"/>
        <end position="53"/>
    </location>
</feature>
<organism evidence="3 4">
    <name type="scientific">Apiospora phragmitis</name>
    <dbReference type="NCBI Taxonomy" id="2905665"/>
    <lineage>
        <taxon>Eukaryota</taxon>
        <taxon>Fungi</taxon>
        <taxon>Dikarya</taxon>
        <taxon>Ascomycota</taxon>
        <taxon>Pezizomycotina</taxon>
        <taxon>Sordariomycetes</taxon>
        <taxon>Xylariomycetidae</taxon>
        <taxon>Amphisphaeriales</taxon>
        <taxon>Apiosporaceae</taxon>
        <taxon>Apiospora</taxon>
    </lineage>
</organism>
<gene>
    <name evidence="3" type="ORF">PG994_013679</name>
</gene>
<dbReference type="Gene3D" id="2.30.30.1060">
    <property type="match status" value="1"/>
</dbReference>
<dbReference type="EMBL" id="JAQQWL010000013">
    <property type="protein sequence ID" value="KAK8043196.1"/>
    <property type="molecule type" value="Genomic_DNA"/>
</dbReference>
<dbReference type="Pfam" id="PF11160">
    <property type="entry name" value="Hva1_TUDOR"/>
    <property type="match status" value="1"/>
</dbReference>
<evidence type="ECO:0000256" key="1">
    <source>
        <dbReference type="SAM" id="MobiDB-lite"/>
    </source>
</evidence>
<protein>
    <recommendedName>
        <fullName evidence="2">Hypervirulence associated protein TUDOR domain-containing protein</fullName>
    </recommendedName>
</protein>
<feature type="compositionally biased region" description="Basic and acidic residues" evidence="1">
    <location>
        <begin position="1"/>
        <end position="35"/>
    </location>
</feature>
<dbReference type="GeneID" id="92098151"/>
<dbReference type="RefSeq" id="XP_066710049.1">
    <property type="nucleotide sequence ID" value="XM_066865088.1"/>
</dbReference>
<evidence type="ECO:0000313" key="3">
    <source>
        <dbReference type="EMBL" id="KAK8043196.1"/>
    </source>
</evidence>
<proteinExistence type="predicted"/>
<dbReference type="Proteomes" id="UP001480595">
    <property type="component" value="Unassembled WGS sequence"/>
</dbReference>
<evidence type="ECO:0000313" key="4">
    <source>
        <dbReference type="Proteomes" id="UP001480595"/>
    </source>
</evidence>
<comment type="caution">
    <text evidence="3">The sequence shown here is derived from an EMBL/GenBank/DDBJ whole genome shotgun (WGS) entry which is preliminary data.</text>
</comment>
<feature type="compositionally biased region" description="Basic and acidic residues" evidence="1">
    <location>
        <begin position="45"/>
        <end position="54"/>
    </location>
</feature>
<evidence type="ECO:0000259" key="2">
    <source>
        <dbReference type="Pfam" id="PF11160"/>
    </source>
</evidence>
<dbReference type="InterPro" id="IPR021331">
    <property type="entry name" value="Hva1_TUDOR"/>
</dbReference>
<reference evidence="3 4" key="1">
    <citation type="submission" date="2023-01" db="EMBL/GenBank/DDBJ databases">
        <title>Analysis of 21 Apiospora genomes using comparative genomics revels a genus with tremendous synthesis potential of carbohydrate active enzymes and secondary metabolites.</title>
        <authorList>
            <person name="Sorensen T."/>
        </authorList>
    </citation>
    <scope>NUCLEOTIDE SEQUENCE [LARGE SCALE GENOMIC DNA]</scope>
    <source>
        <strain evidence="3 4">CBS 135458</strain>
    </source>
</reference>